<sequence>MRLGSSLLFALACASCAAQPERSATPVVEVAAPAANSSARAQGASEDTDELDDTDRDGIPDDTDRCPGEPEDRDSFADDDGCPDIDNDRDGVADAHDKCPDEPENRDGFEDEDGCPETPKILAARAFKEAIFASNRGDFAEARRRFEDAYRILPGDLVLFHLATTALAQKDHAAACQYYKQWRASPTAQTKPRTISALDACP</sequence>
<organism evidence="3 4">
    <name type="scientific">Polyangium jinanense</name>
    <dbReference type="NCBI Taxonomy" id="2829994"/>
    <lineage>
        <taxon>Bacteria</taxon>
        <taxon>Pseudomonadati</taxon>
        <taxon>Myxococcota</taxon>
        <taxon>Polyangia</taxon>
        <taxon>Polyangiales</taxon>
        <taxon>Polyangiaceae</taxon>
        <taxon>Polyangium</taxon>
    </lineage>
</organism>
<comment type="caution">
    <text evidence="3">The sequence shown here is derived from an EMBL/GenBank/DDBJ whole genome shotgun (WGS) entry which is preliminary data.</text>
</comment>
<evidence type="ECO:0000256" key="2">
    <source>
        <dbReference type="SAM" id="SignalP"/>
    </source>
</evidence>
<feature type="compositionally biased region" description="Basic and acidic residues" evidence="1">
    <location>
        <begin position="86"/>
        <end position="108"/>
    </location>
</feature>
<feature type="signal peptide" evidence="2">
    <location>
        <begin position="1"/>
        <end position="17"/>
    </location>
</feature>
<feature type="chain" id="PRO_5040923368" description="Thrombospondin type 3 repeat-containing protein" evidence="2">
    <location>
        <begin position="18"/>
        <end position="202"/>
    </location>
</feature>
<protein>
    <recommendedName>
        <fullName evidence="5">Thrombospondin type 3 repeat-containing protein</fullName>
    </recommendedName>
</protein>
<dbReference type="GO" id="GO:0005509">
    <property type="term" value="F:calcium ion binding"/>
    <property type="evidence" value="ECO:0007669"/>
    <property type="project" value="InterPro"/>
</dbReference>
<keyword evidence="2" id="KW-0732">Signal</keyword>
<evidence type="ECO:0008006" key="5">
    <source>
        <dbReference type="Google" id="ProtNLM"/>
    </source>
</evidence>
<feature type="compositionally biased region" description="Acidic residues" evidence="1">
    <location>
        <begin position="46"/>
        <end position="55"/>
    </location>
</feature>
<name>A0A9X3WWA4_9BACT</name>
<dbReference type="AlphaFoldDB" id="A0A9X3WWA4"/>
<evidence type="ECO:0000256" key="1">
    <source>
        <dbReference type="SAM" id="MobiDB-lite"/>
    </source>
</evidence>
<gene>
    <name evidence="3" type="ORF">KEG57_02565</name>
</gene>
<dbReference type="RefSeq" id="WP_272418220.1">
    <property type="nucleotide sequence ID" value="NZ_JAGTJJ010000001.1"/>
</dbReference>
<evidence type="ECO:0000313" key="3">
    <source>
        <dbReference type="EMBL" id="MDC3979364.1"/>
    </source>
</evidence>
<feature type="compositionally biased region" description="Basic and acidic residues" evidence="1">
    <location>
        <begin position="56"/>
        <end position="76"/>
    </location>
</feature>
<dbReference type="InterPro" id="IPR028974">
    <property type="entry name" value="TSP_type-3_rpt"/>
</dbReference>
<dbReference type="EMBL" id="JAGTJJ010000001">
    <property type="protein sequence ID" value="MDC3979364.1"/>
    <property type="molecule type" value="Genomic_DNA"/>
</dbReference>
<accession>A0A9X3WWA4</accession>
<feature type="compositionally biased region" description="Low complexity" evidence="1">
    <location>
        <begin position="20"/>
        <end position="45"/>
    </location>
</feature>
<dbReference type="SUPFAM" id="SSF103647">
    <property type="entry name" value="TSP type-3 repeat"/>
    <property type="match status" value="1"/>
</dbReference>
<feature type="region of interest" description="Disordered" evidence="1">
    <location>
        <begin position="20"/>
        <end position="117"/>
    </location>
</feature>
<reference evidence="3 4" key="1">
    <citation type="submission" date="2021-04" db="EMBL/GenBank/DDBJ databases">
        <title>Genome analysis of Polyangium sp.</title>
        <authorList>
            <person name="Li Y."/>
            <person name="Wang J."/>
        </authorList>
    </citation>
    <scope>NUCLEOTIDE SEQUENCE [LARGE SCALE GENOMIC DNA]</scope>
    <source>
        <strain evidence="3 4">SDU14</strain>
    </source>
</reference>
<keyword evidence="4" id="KW-1185">Reference proteome</keyword>
<dbReference type="Proteomes" id="UP001151081">
    <property type="component" value="Unassembled WGS sequence"/>
</dbReference>
<dbReference type="InterPro" id="IPR011990">
    <property type="entry name" value="TPR-like_helical_dom_sf"/>
</dbReference>
<dbReference type="Gene3D" id="4.10.1080.10">
    <property type="entry name" value="TSP type-3 repeat"/>
    <property type="match status" value="1"/>
</dbReference>
<dbReference type="SUPFAM" id="SSF48452">
    <property type="entry name" value="TPR-like"/>
    <property type="match status" value="1"/>
</dbReference>
<proteinExistence type="predicted"/>
<evidence type="ECO:0000313" key="4">
    <source>
        <dbReference type="Proteomes" id="UP001151081"/>
    </source>
</evidence>